<evidence type="ECO:0000313" key="5">
    <source>
        <dbReference type="Proteomes" id="UP000614601"/>
    </source>
</evidence>
<evidence type="ECO:0000313" key="4">
    <source>
        <dbReference type="EMBL" id="CAD5228062.1"/>
    </source>
</evidence>
<dbReference type="Pfam" id="PF13414">
    <property type="entry name" value="TPR_11"/>
    <property type="match status" value="1"/>
</dbReference>
<proteinExistence type="predicted"/>
<dbReference type="PANTHER" id="PTHR12558:SF10">
    <property type="entry name" value="CELL DIVISION CYCLE PROTEIN 23 HOMOLOG"/>
    <property type="match status" value="1"/>
</dbReference>
<dbReference type="Proteomes" id="UP000783686">
    <property type="component" value="Unassembled WGS sequence"/>
</dbReference>
<dbReference type="GO" id="GO:0005680">
    <property type="term" value="C:anaphase-promoting complex"/>
    <property type="evidence" value="ECO:0007669"/>
    <property type="project" value="TreeGrafter"/>
</dbReference>
<evidence type="ECO:0000256" key="1">
    <source>
        <dbReference type="ARBA" id="ARBA00022803"/>
    </source>
</evidence>
<dbReference type="Gene3D" id="1.25.40.10">
    <property type="entry name" value="Tetratricopeptide repeat domain"/>
    <property type="match status" value="2"/>
</dbReference>
<feature type="compositionally biased region" description="Acidic residues" evidence="3">
    <location>
        <begin position="349"/>
        <end position="370"/>
    </location>
</feature>
<dbReference type="EMBL" id="CAJFCW020000006">
    <property type="protein sequence ID" value="CAG9124064.1"/>
    <property type="molecule type" value="Genomic_DNA"/>
</dbReference>
<feature type="compositionally biased region" description="Polar residues" evidence="3">
    <location>
        <begin position="333"/>
        <end position="344"/>
    </location>
</feature>
<feature type="region of interest" description="Disordered" evidence="3">
    <location>
        <begin position="333"/>
        <end position="370"/>
    </location>
</feature>
<dbReference type="GO" id="GO:0051301">
    <property type="term" value="P:cell division"/>
    <property type="evidence" value="ECO:0007669"/>
    <property type="project" value="TreeGrafter"/>
</dbReference>
<feature type="repeat" description="TPR" evidence="2">
    <location>
        <begin position="124"/>
        <end position="157"/>
    </location>
</feature>
<feature type="repeat" description="TPR" evidence="2">
    <location>
        <begin position="90"/>
        <end position="123"/>
    </location>
</feature>
<dbReference type="SMART" id="SM00028">
    <property type="entry name" value="TPR"/>
    <property type="match status" value="6"/>
</dbReference>
<sequence length="370" mass="43419">MQENQAALEFFDRVRKIDPYRIDQMNLYSNALFIRDEELKLTELADFFDTSHRFTWENCIILANYYSIRKMHDKAIEFLRRAIRLRPEDSQTFILLGQELLQTKDHQAATLAYRQAIALDQKSFRAWYCLGQLYEILKLPAYALYYYQQAVRCKPTDSRMLIATGVMLVSLKRYEDAEKCFKKAFQIGDVEGNALTELGSLYQLIKRYDQAARAYEYFLKLYCDETKDVSYGDEDTIASVCKFLSEYYFKRDELQKAYEYSHRCLHFDKTKEHAAQMLRNLKIERAKEPEKEPERAPVDMSMSINSMMQSFVHQSTPAAAHTSRVHVFNDTISLDQTINNRPTSQQQAQEEDNADEVSMEDADESEQVSF</sequence>
<dbReference type="OrthoDB" id="10262026at2759"/>
<reference evidence="4" key="1">
    <citation type="submission" date="2020-09" db="EMBL/GenBank/DDBJ databases">
        <authorList>
            <person name="Kikuchi T."/>
        </authorList>
    </citation>
    <scope>NUCLEOTIDE SEQUENCE</scope>
    <source>
        <strain evidence="4">SH1</strain>
    </source>
</reference>
<feature type="repeat" description="TPR" evidence="2">
    <location>
        <begin position="56"/>
        <end position="89"/>
    </location>
</feature>
<dbReference type="PANTHER" id="PTHR12558">
    <property type="entry name" value="CELL DIVISION CYCLE 16,23,27"/>
    <property type="match status" value="1"/>
</dbReference>
<evidence type="ECO:0000256" key="2">
    <source>
        <dbReference type="PROSITE-ProRule" id="PRU00339"/>
    </source>
</evidence>
<dbReference type="Proteomes" id="UP000614601">
    <property type="component" value="Unassembled WGS sequence"/>
</dbReference>
<dbReference type="EMBL" id="CAJFDH010000006">
    <property type="protein sequence ID" value="CAD5228062.1"/>
    <property type="molecule type" value="Genomic_DNA"/>
</dbReference>
<name>A0A811LIM2_9BILA</name>
<protein>
    <recommendedName>
        <fullName evidence="6">TPR_REGION domain-containing protein</fullName>
    </recommendedName>
</protein>
<dbReference type="GO" id="GO:0016567">
    <property type="term" value="P:protein ubiquitination"/>
    <property type="evidence" value="ECO:0007669"/>
    <property type="project" value="TreeGrafter"/>
</dbReference>
<evidence type="ECO:0000256" key="3">
    <source>
        <dbReference type="SAM" id="MobiDB-lite"/>
    </source>
</evidence>
<keyword evidence="1 2" id="KW-0802">TPR repeat</keyword>
<keyword evidence="5" id="KW-1185">Reference proteome</keyword>
<accession>A0A811LIM2</accession>
<comment type="caution">
    <text evidence="4">The sequence shown here is derived from an EMBL/GenBank/DDBJ whole genome shotgun (WGS) entry which is preliminary data.</text>
</comment>
<dbReference type="AlphaFoldDB" id="A0A811LIM2"/>
<dbReference type="SUPFAM" id="SSF48452">
    <property type="entry name" value="TPR-like"/>
    <property type="match status" value="1"/>
</dbReference>
<dbReference type="Pfam" id="PF13181">
    <property type="entry name" value="TPR_8"/>
    <property type="match status" value="2"/>
</dbReference>
<dbReference type="GO" id="GO:0045842">
    <property type="term" value="P:positive regulation of mitotic metaphase/anaphase transition"/>
    <property type="evidence" value="ECO:0007669"/>
    <property type="project" value="TreeGrafter"/>
</dbReference>
<gene>
    <name evidence="4" type="ORF">BOKJ2_LOCUS12490</name>
</gene>
<dbReference type="InterPro" id="IPR019734">
    <property type="entry name" value="TPR_rpt"/>
</dbReference>
<evidence type="ECO:0008006" key="6">
    <source>
        <dbReference type="Google" id="ProtNLM"/>
    </source>
</evidence>
<dbReference type="GO" id="GO:0031145">
    <property type="term" value="P:anaphase-promoting complex-dependent catabolic process"/>
    <property type="evidence" value="ECO:0007669"/>
    <property type="project" value="TreeGrafter"/>
</dbReference>
<dbReference type="PROSITE" id="PS50005">
    <property type="entry name" value="TPR"/>
    <property type="match status" value="3"/>
</dbReference>
<dbReference type="InterPro" id="IPR011990">
    <property type="entry name" value="TPR-like_helical_dom_sf"/>
</dbReference>
<organism evidence="4 5">
    <name type="scientific">Bursaphelenchus okinawaensis</name>
    <dbReference type="NCBI Taxonomy" id="465554"/>
    <lineage>
        <taxon>Eukaryota</taxon>
        <taxon>Metazoa</taxon>
        <taxon>Ecdysozoa</taxon>
        <taxon>Nematoda</taxon>
        <taxon>Chromadorea</taxon>
        <taxon>Rhabditida</taxon>
        <taxon>Tylenchina</taxon>
        <taxon>Tylenchomorpha</taxon>
        <taxon>Aphelenchoidea</taxon>
        <taxon>Aphelenchoididae</taxon>
        <taxon>Bursaphelenchus</taxon>
    </lineage>
</organism>